<evidence type="ECO:0000313" key="2">
    <source>
        <dbReference type="Proteomes" id="UP000539985"/>
    </source>
</evidence>
<organism evidence="1 2">
    <name type="scientific">Pseudomonas gingeri</name>
    <dbReference type="NCBI Taxonomy" id="117681"/>
    <lineage>
        <taxon>Bacteria</taxon>
        <taxon>Pseudomonadati</taxon>
        <taxon>Pseudomonadota</taxon>
        <taxon>Gammaproteobacteria</taxon>
        <taxon>Pseudomonadales</taxon>
        <taxon>Pseudomonadaceae</taxon>
        <taxon>Pseudomonas</taxon>
    </lineage>
</organism>
<sequence length="407" mass="45611">MNSKICFTIMGFGKKTDFSTGKTYDLDKTYLNIIKPAVELCGYTSIRADEIQDSGLIDKSMYALLVRADLVIADITTLNPNALYELGIRHAARPNHTIILKDKEGKIPFDLDHNRFLIYTHLGEDVGATEAHDCQKRLTGIIGTIERQGGVDSPLFEYLDGINPHCLSDSDYEQVIAHLSAKENHVFALSERAKMLMDKGNFSNASILWEKASKIMSDEHYFIQQQALCIYKSEQPSKEVSLLNALSVISSIYTYDETNDPETLGLVGAIHKRLYGESKDIEVLRQSINAYKRGYTVSGNFYAGENFASCLELLSGETSNPDEAAYCRFLSRQTRGEIVVHLEKQLLVGEGQDIKWLYATLANCHYHLGDSAAGDSYEEKFFSLTPSEWEKVTYLQHKPALVGSKVL</sequence>
<proteinExistence type="predicted"/>
<accession>A0A7Y8C3T1</accession>
<dbReference type="Proteomes" id="UP000539985">
    <property type="component" value="Unassembled WGS sequence"/>
</dbReference>
<dbReference type="EMBL" id="JACAQB010000008">
    <property type="protein sequence ID" value="NWB98029.1"/>
    <property type="molecule type" value="Genomic_DNA"/>
</dbReference>
<reference evidence="1 2" key="1">
    <citation type="submission" date="2020-04" db="EMBL/GenBank/DDBJ databases">
        <title>Molecular characterization of pseudomonads from Agaricus bisporus reveal novel blotch 2 pathogens in Western Europe.</title>
        <authorList>
            <person name="Taparia T."/>
            <person name="Krijger M."/>
            <person name="Haynes E."/>
            <person name="Elpinstone J.G."/>
            <person name="Noble R."/>
            <person name="Van Der Wolf J."/>
        </authorList>
    </citation>
    <scope>NUCLEOTIDE SEQUENCE [LARGE SCALE GENOMIC DNA]</scope>
    <source>
        <strain evidence="1 2">H7001</strain>
    </source>
</reference>
<protein>
    <submittedName>
        <fullName evidence="1">DUF4071 domain-containing protein</fullName>
    </submittedName>
</protein>
<dbReference type="Pfam" id="PF20308">
    <property type="entry name" value="TPR-S"/>
    <property type="match status" value="1"/>
</dbReference>
<comment type="caution">
    <text evidence="1">The sequence shown here is derived from an EMBL/GenBank/DDBJ whole genome shotgun (WGS) entry which is preliminary data.</text>
</comment>
<name>A0A7Y8C3T1_9PSED</name>
<evidence type="ECO:0000313" key="1">
    <source>
        <dbReference type="EMBL" id="NWB98029.1"/>
    </source>
</evidence>
<dbReference type="AlphaFoldDB" id="A0A7Y8C3T1"/>
<dbReference type="RefSeq" id="WP_177103654.1">
    <property type="nucleotide sequence ID" value="NZ_JACAQB010000008.1"/>
</dbReference>
<gene>
    <name evidence="1" type="ORF">HX882_19205</name>
</gene>
<dbReference type="InterPro" id="IPR046880">
    <property type="entry name" value="TPR-S"/>
</dbReference>